<keyword evidence="3" id="KW-0804">Transcription</keyword>
<keyword evidence="6" id="KW-1185">Reference proteome</keyword>
<dbReference type="PANTHER" id="PTHR30146">
    <property type="entry name" value="LACI-RELATED TRANSCRIPTIONAL REPRESSOR"/>
    <property type="match status" value="1"/>
</dbReference>
<reference evidence="5 6" key="1">
    <citation type="submission" date="2024-09" db="EMBL/GenBank/DDBJ databases">
        <authorList>
            <person name="Sun Q."/>
            <person name="Mori K."/>
        </authorList>
    </citation>
    <scope>NUCLEOTIDE SEQUENCE [LARGE SCALE GENOMIC DNA]</scope>
    <source>
        <strain evidence="5 6">CCM 4839</strain>
    </source>
</reference>
<dbReference type="PANTHER" id="PTHR30146:SF109">
    <property type="entry name" value="HTH-TYPE TRANSCRIPTIONAL REGULATOR GALS"/>
    <property type="match status" value="1"/>
</dbReference>
<evidence type="ECO:0000256" key="3">
    <source>
        <dbReference type="ARBA" id="ARBA00023163"/>
    </source>
</evidence>
<dbReference type="Proteomes" id="UP001589818">
    <property type="component" value="Unassembled WGS sequence"/>
</dbReference>
<organism evidence="5 6">
    <name type="scientific">Paenibacillus mendelii</name>
    <dbReference type="NCBI Taxonomy" id="206163"/>
    <lineage>
        <taxon>Bacteria</taxon>
        <taxon>Bacillati</taxon>
        <taxon>Bacillota</taxon>
        <taxon>Bacilli</taxon>
        <taxon>Bacillales</taxon>
        <taxon>Paenibacillaceae</taxon>
        <taxon>Paenibacillus</taxon>
    </lineage>
</organism>
<name>A0ABV6JB98_9BACL</name>
<evidence type="ECO:0000313" key="6">
    <source>
        <dbReference type="Proteomes" id="UP001589818"/>
    </source>
</evidence>
<evidence type="ECO:0000313" key="5">
    <source>
        <dbReference type="EMBL" id="MFC0393071.1"/>
    </source>
</evidence>
<dbReference type="InterPro" id="IPR028082">
    <property type="entry name" value="Peripla_BP_I"/>
</dbReference>
<comment type="caution">
    <text evidence="5">The sequence shown here is derived from an EMBL/GenBank/DDBJ whole genome shotgun (WGS) entry which is preliminary data.</text>
</comment>
<dbReference type="RefSeq" id="WP_256555578.1">
    <property type="nucleotide sequence ID" value="NZ_JANHOF010000016.1"/>
</dbReference>
<evidence type="ECO:0000256" key="1">
    <source>
        <dbReference type="ARBA" id="ARBA00023015"/>
    </source>
</evidence>
<gene>
    <name evidence="5" type="ORF">ACFFJ8_17020</name>
</gene>
<evidence type="ECO:0000259" key="4">
    <source>
        <dbReference type="Pfam" id="PF00532"/>
    </source>
</evidence>
<evidence type="ECO:0000256" key="2">
    <source>
        <dbReference type="ARBA" id="ARBA00023125"/>
    </source>
</evidence>
<dbReference type="EMBL" id="JBHLVF010000028">
    <property type="protein sequence ID" value="MFC0393071.1"/>
    <property type="molecule type" value="Genomic_DNA"/>
</dbReference>
<accession>A0ABV6JB98</accession>
<feature type="domain" description="Periplasmic binding protein/LacI sugar binding" evidence="4">
    <location>
        <begin position="11"/>
        <end position="105"/>
    </location>
</feature>
<dbReference type="Gene3D" id="3.40.50.2300">
    <property type="match status" value="2"/>
</dbReference>
<proteinExistence type="predicted"/>
<dbReference type="Pfam" id="PF00532">
    <property type="entry name" value="Peripla_BP_1"/>
    <property type="match status" value="1"/>
</dbReference>
<sequence length="117" mass="12931">MRESEVLNGGQIEGIIVIEGIDTKLYSSLKKRYPHLVGIDVSDPTIPTISYDRIEAARIAVNHLVDQGHRDILFIGGTGRSGEFEREKRYRGYKLALDQAGLPLKFAVYTQCPVGAG</sequence>
<dbReference type="SUPFAM" id="SSF53822">
    <property type="entry name" value="Periplasmic binding protein-like I"/>
    <property type="match status" value="1"/>
</dbReference>
<protein>
    <submittedName>
        <fullName evidence="5">Substrate-binding domain-containing protein</fullName>
    </submittedName>
</protein>
<dbReference type="InterPro" id="IPR001761">
    <property type="entry name" value="Peripla_BP/Lac1_sug-bd_dom"/>
</dbReference>
<keyword evidence="2" id="KW-0238">DNA-binding</keyword>
<keyword evidence="1" id="KW-0805">Transcription regulation</keyword>